<feature type="compositionally biased region" description="Basic and acidic residues" evidence="1">
    <location>
        <begin position="85"/>
        <end position="95"/>
    </location>
</feature>
<dbReference type="Proteomes" id="UP000054466">
    <property type="component" value="Unassembled WGS sequence"/>
</dbReference>
<dbReference type="GeneID" id="27350426"/>
<feature type="compositionally biased region" description="Low complexity" evidence="1">
    <location>
        <begin position="96"/>
        <end position="115"/>
    </location>
</feature>
<keyword evidence="2" id="KW-0732">Signal</keyword>
<feature type="region of interest" description="Disordered" evidence="1">
    <location>
        <begin position="75"/>
        <end position="162"/>
    </location>
</feature>
<feature type="signal peptide" evidence="2">
    <location>
        <begin position="1"/>
        <end position="21"/>
    </location>
</feature>
<feature type="chain" id="PRO_5002237535" evidence="2">
    <location>
        <begin position="22"/>
        <end position="233"/>
    </location>
</feature>
<gene>
    <name evidence="3" type="ORF">PV07_11232</name>
</gene>
<reference evidence="3 4" key="1">
    <citation type="submission" date="2015-01" db="EMBL/GenBank/DDBJ databases">
        <title>The Genome Sequence of Cladophialophora immunda CBS83496.</title>
        <authorList>
            <consortium name="The Broad Institute Genomics Platform"/>
            <person name="Cuomo C."/>
            <person name="de Hoog S."/>
            <person name="Gorbushina A."/>
            <person name="Stielow B."/>
            <person name="Teixiera M."/>
            <person name="Abouelleil A."/>
            <person name="Chapman S.B."/>
            <person name="Priest M."/>
            <person name="Young S.K."/>
            <person name="Wortman J."/>
            <person name="Nusbaum C."/>
            <person name="Birren B."/>
        </authorList>
    </citation>
    <scope>NUCLEOTIDE SEQUENCE [LARGE SCALE GENOMIC DNA]</scope>
    <source>
        <strain evidence="3 4">CBS 83496</strain>
    </source>
</reference>
<dbReference type="AlphaFoldDB" id="A0A0D1Z5Z9"/>
<feature type="region of interest" description="Disordered" evidence="1">
    <location>
        <begin position="184"/>
        <end position="204"/>
    </location>
</feature>
<dbReference type="EMBL" id="KN847046">
    <property type="protein sequence ID" value="KIW22996.1"/>
    <property type="molecule type" value="Genomic_DNA"/>
</dbReference>
<feature type="compositionally biased region" description="Polar residues" evidence="1">
    <location>
        <begin position="132"/>
        <end position="144"/>
    </location>
</feature>
<protein>
    <submittedName>
        <fullName evidence="3">Uncharacterized protein</fullName>
    </submittedName>
</protein>
<keyword evidence="4" id="KW-1185">Reference proteome</keyword>
<dbReference type="OrthoDB" id="5598843at2759"/>
<proteinExistence type="predicted"/>
<evidence type="ECO:0000313" key="4">
    <source>
        <dbReference type="Proteomes" id="UP000054466"/>
    </source>
</evidence>
<dbReference type="VEuPathDB" id="FungiDB:PV07_11232"/>
<sequence length="233" mass="25193">MFWRTPCSHSVLGCFLSVVASRWRSPVNSVKRDLQDRRCGPVWGLASYLRDAIALCIENPPSLSTLAVTVHSFRFLPPPSMNTNEENRPGRRGNDPRGANSNQQRQSTSASAASRDGSSHTYQSRRGGKAGSNLSKSSDNIQNGPTTTPTTLPPQDDHVPLAGFNSDVVEAMLKQGYEARAPLYKPDTKSQAATPQSPWGVKPGAMASGKDFWLDLRRQVSALQQTGGISQGG</sequence>
<feature type="compositionally biased region" description="Low complexity" evidence="1">
    <location>
        <begin position="145"/>
        <end position="154"/>
    </location>
</feature>
<evidence type="ECO:0000256" key="1">
    <source>
        <dbReference type="SAM" id="MobiDB-lite"/>
    </source>
</evidence>
<organism evidence="3 4">
    <name type="scientific">Cladophialophora immunda</name>
    <dbReference type="NCBI Taxonomy" id="569365"/>
    <lineage>
        <taxon>Eukaryota</taxon>
        <taxon>Fungi</taxon>
        <taxon>Dikarya</taxon>
        <taxon>Ascomycota</taxon>
        <taxon>Pezizomycotina</taxon>
        <taxon>Eurotiomycetes</taxon>
        <taxon>Chaetothyriomycetidae</taxon>
        <taxon>Chaetothyriales</taxon>
        <taxon>Herpotrichiellaceae</taxon>
        <taxon>Cladophialophora</taxon>
    </lineage>
</organism>
<dbReference type="RefSeq" id="XP_016243212.1">
    <property type="nucleotide sequence ID" value="XM_016398650.1"/>
</dbReference>
<dbReference type="HOGENOM" id="CLU_103823_1_0_1"/>
<evidence type="ECO:0000256" key="2">
    <source>
        <dbReference type="SAM" id="SignalP"/>
    </source>
</evidence>
<accession>A0A0D1Z5Z9</accession>
<evidence type="ECO:0000313" key="3">
    <source>
        <dbReference type="EMBL" id="KIW22996.1"/>
    </source>
</evidence>
<name>A0A0D1Z5Z9_9EURO</name>
<dbReference type="STRING" id="569365.A0A0D1Z5Z9"/>